<evidence type="ECO:0000259" key="6">
    <source>
        <dbReference type="Pfam" id="PF01061"/>
    </source>
</evidence>
<feature type="transmembrane region" description="Helical" evidence="5">
    <location>
        <begin position="90"/>
        <end position="119"/>
    </location>
</feature>
<evidence type="ECO:0000256" key="3">
    <source>
        <dbReference type="ARBA" id="ARBA00022989"/>
    </source>
</evidence>
<evidence type="ECO:0000313" key="9">
    <source>
        <dbReference type="Proteomes" id="UP000277582"/>
    </source>
</evidence>
<keyword evidence="4 5" id="KW-0472">Membrane</keyword>
<feature type="transmembrane region" description="Helical" evidence="5">
    <location>
        <begin position="202"/>
        <end position="224"/>
    </location>
</feature>
<comment type="caution">
    <text evidence="7">The sequence shown here is derived from an EMBL/GenBank/DDBJ whole genome shotgun (WGS) entry which is preliminary data.</text>
</comment>
<name>A0A3R9WZT0_9CREN</name>
<feature type="transmembrane region" description="Helical" evidence="5">
    <location>
        <begin position="131"/>
        <end position="152"/>
    </location>
</feature>
<dbReference type="AlphaFoldDB" id="A0A3R9WZT0"/>
<dbReference type="Proteomes" id="UP000316217">
    <property type="component" value="Unassembled WGS sequence"/>
</dbReference>
<organism evidence="7 9">
    <name type="scientific">Candidatus Methanodesulfokora washburnensis</name>
    <dbReference type="NCBI Taxonomy" id="2478471"/>
    <lineage>
        <taxon>Archaea</taxon>
        <taxon>Thermoproteota</taxon>
        <taxon>Candidatus Korarchaeia</taxon>
        <taxon>Candidatus Korarchaeia incertae sedis</taxon>
        <taxon>Candidatus Methanodesulfokora</taxon>
    </lineage>
</organism>
<dbReference type="EMBL" id="RXII01000012">
    <property type="protein sequence ID" value="RZN63522.1"/>
    <property type="molecule type" value="Genomic_DNA"/>
</dbReference>
<dbReference type="Proteomes" id="UP000277582">
    <property type="component" value="Unassembled WGS sequence"/>
</dbReference>
<keyword evidence="3 5" id="KW-1133">Transmembrane helix</keyword>
<feature type="transmembrane region" description="Helical" evidence="5">
    <location>
        <begin position="50"/>
        <end position="69"/>
    </location>
</feature>
<evidence type="ECO:0000256" key="4">
    <source>
        <dbReference type="ARBA" id="ARBA00023136"/>
    </source>
</evidence>
<dbReference type="InterPro" id="IPR013525">
    <property type="entry name" value="ABC2_TM"/>
</dbReference>
<feature type="transmembrane region" description="Helical" evidence="5">
    <location>
        <begin position="24"/>
        <end position="44"/>
    </location>
</feature>
<keyword evidence="9" id="KW-1185">Reference proteome</keyword>
<feature type="transmembrane region" description="Helical" evidence="5">
    <location>
        <begin position="164"/>
        <end position="182"/>
    </location>
</feature>
<evidence type="ECO:0000256" key="2">
    <source>
        <dbReference type="ARBA" id="ARBA00022692"/>
    </source>
</evidence>
<evidence type="ECO:0000313" key="7">
    <source>
        <dbReference type="EMBL" id="RSN71402.1"/>
    </source>
</evidence>
<evidence type="ECO:0000256" key="5">
    <source>
        <dbReference type="SAM" id="Phobius"/>
    </source>
</evidence>
<reference evidence="7 9" key="1">
    <citation type="submission" date="2018-10" db="EMBL/GenBank/DDBJ databases">
        <title>Co-occurring genomic capacity for anaerobic methane metabolism and dissimilatory sulfite reduction discovered in the Korarchaeota.</title>
        <authorList>
            <person name="Mckay L.J."/>
            <person name="Dlakic M."/>
            <person name="Fields M.W."/>
            <person name="Delmont T.O."/>
            <person name="Eren A.M."/>
            <person name="Jay Z.J."/>
            <person name="Klingelsmith K.B."/>
            <person name="Rusch D.B."/>
            <person name="Inskeep W.P."/>
        </authorList>
    </citation>
    <scope>NUCLEOTIDE SEQUENCE [LARGE SCALE GENOMIC DNA]</scope>
    <source>
        <strain evidence="7 9">MDKW</strain>
    </source>
</reference>
<evidence type="ECO:0000313" key="8">
    <source>
        <dbReference type="EMBL" id="RZN63522.1"/>
    </source>
</evidence>
<sequence>MRIFRQLTGIFYFYFMSYVVRDPVILLGGCFRNLSLIALFLLIGGTPKDVVIGGIVALLFGSGMMQLSVDINALRFSKFKDMMVSSPVSPLLYALGAAFGMSLPTVLNAIPLLAIYAIFFAPDGAKLFSDVIALLLIWISGIMMGFLISLRVRVQIRLMTVTDVLYSTLVYLMPVYYPIRVLPEPLSTISLISPAVCAAEIIRGQFSLFPVLLAYAAFLSLLAARFSRWREK</sequence>
<gene>
    <name evidence="7" type="ORF">D6D85_16185</name>
    <name evidence="8" type="ORF">EF810_00700</name>
</gene>
<dbReference type="RefSeq" id="WP_125672995.1">
    <property type="nucleotide sequence ID" value="NZ_RCOS01000176.1"/>
</dbReference>
<keyword evidence="2 5" id="KW-0812">Transmembrane</keyword>
<feature type="domain" description="ABC-2 type transporter transmembrane" evidence="6">
    <location>
        <begin position="31"/>
        <end position="204"/>
    </location>
</feature>
<protein>
    <submittedName>
        <fullName evidence="7">ABC transporter permease</fullName>
    </submittedName>
</protein>
<dbReference type="Pfam" id="PF01061">
    <property type="entry name" value="ABC2_membrane"/>
    <property type="match status" value="1"/>
</dbReference>
<dbReference type="EMBL" id="RCOS01000176">
    <property type="protein sequence ID" value="RSN71402.1"/>
    <property type="molecule type" value="Genomic_DNA"/>
</dbReference>
<dbReference type="GO" id="GO:0016020">
    <property type="term" value="C:membrane"/>
    <property type="evidence" value="ECO:0007669"/>
    <property type="project" value="UniProtKB-SubCell"/>
</dbReference>
<evidence type="ECO:0000256" key="1">
    <source>
        <dbReference type="ARBA" id="ARBA00004141"/>
    </source>
</evidence>
<comment type="subcellular location">
    <subcellularLocation>
        <location evidence="1">Membrane</location>
        <topology evidence="1">Multi-pass membrane protein</topology>
    </subcellularLocation>
</comment>
<evidence type="ECO:0000313" key="10">
    <source>
        <dbReference type="Proteomes" id="UP000316217"/>
    </source>
</evidence>
<reference evidence="8 10" key="2">
    <citation type="journal article" date="2019" name="Nat. Microbiol.">
        <title>Wide diversity of methane and short-chain alkane metabolisms in uncultured archaea.</title>
        <authorList>
            <person name="Borrel G."/>
            <person name="Adam P.S."/>
            <person name="McKay L.J."/>
            <person name="Chen L.X."/>
            <person name="Sierra-Garcia I.N."/>
            <person name="Sieber C.M."/>
            <person name="Letourneur Q."/>
            <person name="Ghozlane A."/>
            <person name="Andersen G.L."/>
            <person name="Li W.J."/>
            <person name="Hallam S.J."/>
            <person name="Muyzer G."/>
            <person name="de Oliveira V.M."/>
            <person name="Inskeep W.P."/>
            <person name="Banfield J.F."/>
            <person name="Gribaldo S."/>
        </authorList>
    </citation>
    <scope>NUCLEOTIDE SEQUENCE [LARGE SCALE GENOMIC DNA]</scope>
    <source>
        <strain evidence="8">NM4</strain>
    </source>
</reference>
<proteinExistence type="predicted"/>
<accession>A0A3R9WZT0</accession>
<dbReference type="GO" id="GO:0140359">
    <property type="term" value="F:ABC-type transporter activity"/>
    <property type="evidence" value="ECO:0007669"/>
    <property type="project" value="InterPro"/>
</dbReference>